<accession>A0ABU3PZJ5</accession>
<evidence type="ECO:0000256" key="1">
    <source>
        <dbReference type="SAM" id="MobiDB-lite"/>
    </source>
</evidence>
<dbReference type="RefSeq" id="WP_315734459.1">
    <property type="nucleotide sequence ID" value="NZ_JAVYII010000007.1"/>
</dbReference>
<dbReference type="Proteomes" id="UP001268542">
    <property type="component" value="Unassembled WGS sequence"/>
</dbReference>
<organism evidence="2 3">
    <name type="scientific">Nocardioides imazamoxiresistens</name>
    <dbReference type="NCBI Taxonomy" id="3231893"/>
    <lineage>
        <taxon>Bacteria</taxon>
        <taxon>Bacillati</taxon>
        <taxon>Actinomycetota</taxon>
        <taxon>Actinomycetes</taxon>
        <taxon>Propionibacteriales</taxon>
        <taxon>Nocardioidaceae</taxon>
        <taxon>Nocardioides</taxon>
    </lineage>
</organism>
<reference evidence="2 3" key="1">
    <citation type="submission" date="2023-08" db="EMBL/GenBank/DDBJ databases">
        <title>Nocardioides seae sp. nov., a bacterium isolated from a soil.</title>
        <authorList>
            <person name="Wang X."/>
        </authorList>
    </citation>
    <scope>NUCLEOTIDE SEQUENCE [LARGE SCALE GENOMIC DNA]</scope>
    <source>
        <strain evidence="2 3">YZH12</strain>
    </source>
</reference>
<dbReference type="Pfam" id="PF13830">
    <property type="entry name" value="DUF4192"/>
    <property type="match status" value="1"/>
</dbReference>
<dbReference type="InterPro" id="IPR025447">
    <property type="entry name" value="DUF4192"/>
</dbReference>
<keyword evidence="3" id="KW-1185">Reference proteome</keyword>
<name>A0ABU3PZJ5_9ACTN</name>
<evidence type="ECO:0000313" key="3">
    <source>
        <dbReference type="Proteomes" id="UP001268542"/>
    </source>
</evidence>
<dbReference type="EMBL" id="JAVYII010000007">
    <property type="protein sequence ID" value="MDT9594569.1"/>
    <property type="molecule type" value="Genomic_DNA"/>
</dbReference>
<protein>
    <submittedName>
        <fullName evidence="2">DUF4192 domain-containing protein</fullName>
    </submittedName>
</protein>
<sequence length="375" mass="39649">MDTRDASGAPEPTPEPTPTPTLEPTPAPGAVPAPEEPVRLRLSTPEDLLAAVPVLLGFEPADSLVLLTFTAPGAPRGPQLRVDLPDAGDAVALDELVDLVLAPCVRHRVERVAMVLYTVAERAAATVADALVPALLDVGVDVVTVVAADGRTWWRVDDPAGALGMPAVRTAYRVDAHPIRADAVVRGQVVHASRAELAATLAPHETRQTRVTRAARDERRRDRARTSAAETAWVAGTVSDLVRRRLAPPTGASDRRTTVDLDPATAARLLLALEVGVNRDAAWRGLDRATAQAHHDLWTDLLRCAPAGLRAAPAALVALTSWLLGNGALAWCGVDACLEEAPQHGLGCLVRDLLVAATPPTWWEEVATLVHGDPA</sequence>
<comment type="caution">
    <text evidence="2">The sequence shown here is derived from an EMBL/GenBank/DDBJ whole genome shotgun (WGS) entry which is preliminary data.</text>
</comment>
<gene>
    <name evidence="2" type="ORF">RDV89_15905</name>
</gene>
<feature type="compositionally biased region" description="Pro residues" evidence="1">
    <location>
        <begin position="11"/>
        <end position="35"/>
    </location>
</feature>
<feature type="region of interest" description="Disordered" evidence="1">
    <location>
        <begin position="1"/>
        <end position="35"/>
    </location>
</feature>
<evidence type="ECO:0000313" key="2">
    <source>
        <dbReference type="EMBL" id="MDT9594569.1"/>
    </source>
</evidence>
<proteinExistence type="predicted"/>